<sequence>MYSSLQPHRPQLQSHTPHNQNPLQQQTRSSSNQPVYQAPHPPPSQIEAMPPFATTFLHPSATPQLSQPSFHNNPATLQQFLQSRPVYDPAKCHPVFFTQSLRRPPFAFADSGGSGANNPVAYGYVAEPVGGAIRGTKL</sequence>
<feature type="compositionally biased region" description="Polar residues" evidence="1">
    <location>
        <begin position="1"/>
        <end position="35"/>
    </location>
</feature>
<reference evidence="2 3" key="1">
    <citation type="submission" date="2019-07" db="EMBL/GenBank/DDBJ databases">
        <title>Finished genome of Venturia effusa.</title>
        <authorList>
            <person name="Young C.A."/>
            <person name="Cox M.P."/>
            <person name="Ganley A.R.D."/>
            <person name="David W.J."/>
        </authorList>
    </citation>
    <scope>NUCLEOTIDE SEQUENCE [LARGE SCALE GENOMIC DNA]</scope>
    <source>
        <strain evidence="3">albino</strain>
    </source>
</reference>
<dbReference type="STRING" id="50376.A0A517LBS8"/>
<dbReference type="Proteomes" id="UP000316270">
    <property type="component" value="Chromosome 9"/>
</dbReference>
<evidence type="ECO:0000313" key="3">
    <source>
        <dbReference type="Proteomes" id="UP000316270"/>
    </source>
</evidence>
<accession>A0A517LBS8</accession>
<name>A0A517LBS8_9PEZI</name>
<organism evidence="2 3">
    <name type="scientific">Venturia effusa</name>
    <dbReference type="NCBI Taxonomy" id="50376"/>
    <lineage>
        <taxon>Eukaryota</taxon>
        <taxon>Fungi</taxon>
        <taxon>Dikarya</taxon>
        <taxon>Ascomycota</taxon>
        <taxon>Pezizomycotina</taxon>
        <taxon>Dothideomycetes</taxon>
        <taxon>Pleosporomycetidae</taxon>
        <taxon>Venturiales</taxon>
        <taxon>Venturiaceae</taxon>
        <taxon>Venturia</taxon>
    </lineage>
</organism>
<dbReference type="EMBL" id="CP042193">
    <property type="protein sequence ID" value="QDS73087.1"/>
    <property type="molecule type" value="Genomic_DNA"/>
</dbReference>
<proteinExistence type="predicted"/>
<dbReference type="AlphaFoldDB" id="A0A517LBS8"/>
<evidence type="ECO:0000256" key="1">
    <source>
        <dbReference type="SAM" id="MobiDB-lite"/>
    </source>
</evidence>
<feature type="region of interest" description="Disordered" evidence="1">
    <location>
        <begin position="1"/>
        <end position="50"/>
    </location>
</feature>
<keyword evidence="3" id="KW-1185">Reference proteome</keyword>
<gene>
    <name evidence="2" type="ORF">FKW77_000204</name>
</gene>
<protein>
    <submittedName>
        <fullName evidence="2">Uncharacterized protein</fullName>
    </submittedName>
</protein>
<dbReference type="OrthoDB" id="3535086at2759"/>
<evidence type="ECO:0000313" key="2">
    <source>
        <dbReference type="EMBL" id="QDS73087.1"/>
    </source>
</evidence>